<dbReference type="Proteomes" id="UP000216498">
    <property type="component" value="Unassembled WGS sequence"/>
</dbReference>
<reference evidence="1 2" key="1">
    <citation type="submission" date="2017-08" db="EMBL/GenBank/DDBJ databases">
        <title>Virgibacillus indicus sp. nov. and Virgibacillus profoundi sp. nov, two moderately halophilic bacteria isolated from marine sediment by using the Microfluidic Streak Plate.</title>
        <authorList>
            <person name="Xu B."/>
            <person name="Hu B."/>
            <person name="Wang J."/>
            <person name="Zhu Y."/>
            <person name="Huang L."/>
            <person name="Du W."/>
            <person name="Huang Y."/>
        </authorList>
    </citation>
    <scope>NUCLEOTIDE SEQUENCE [LARGE SCALE GENOMIC DNA]</scope>
    <source>
        <strain evidence="1 2">IO3-P2-C2</strain>
    </source>
</reference>
<evidence type="ECO:0000313" key="2">
    <source>
        <dbReference type="Proteomes" id="UP000216498"/>
    </source>
</evidence>
<comment type="caution">
    <text evidence="1">The sequence shown here is derived from an EMBL/GenBank/DDBJ whole genome shotgun (WGS) entry which is preliminary data.</text>
</comment>
<dbReference type="OrthoDB" id="7922774at2"/>
<evidence type="ECO:0000313" key="1">
    <source>
        <dbReference type="EMBL" id="OZU89649.1"/>
    </source>
</evidence>
<dbReference type="AlphaFoldDB" id="A0A265NDW1"/>
<organism evidence="1 2">
    <name type="scientific">Virgibacillus indicus</name>
    <dbReference type="NCBI Taxonomy" id="2024554"/>
    <lineage>
        <taxon>Bacteria</taxon>
        <taxon>Bacillati</taxon>
        <taxon>Bacillota</taxon>
        <taxon>Bacilli</taxon>
        <taxon>Bacillales</taxon>
        <taxon>Bacillaceae</taxon>
        <taxon>Virgibacillus</taxon>
    </lineage>
</organism>
<accession>A0A265NDW1</accession>
<sequence>MKHALVVGGTGMLSGVSLWLLESGFHVSIIARNAERMESLVERSSFREHITPILVDYRNDTELKEKVNIAMNQLGNIDMVIAWIHSNSERALQLITKEVSYQSTEWELFHILGSSSELGEIKKEVHAAPSYSYYQIQLGYVDEESNSRWLTNKEISDGVIEAIIKKDSVHIIGQIEPWEKRP</sequence>
<dbReference type="NCBIfam" id="NF006168">
    <property type="entry name" value="PRK08309.1"/>
    <property type="match status" value="1"/>
</dbReference>
<dbReference type="InterPro" id="IPR002347">
    <property type="entry name" value="SDR_fam"/>
</dbReference>
<dbReference type="EMBL" id="NPMS01000001">
    <property type="protein sequence ID" value="OZU89649.1"/>
    <property type="molecule type" value="Genomic_DNA"/>
</dbReference>
<proteinExistence type="predicted"/>
<keyword evidence="2" id="KW-1185">Reference proteome</keyword>
<dbReference type="InterPro" id="IPR036291">
    <property type="entry name" value="NAD(P)-bd_dom_sf"/>
</dbReference>
<name>A0A265NDW1_9BACI</name>
<protein>
    <submittedName>
        <fullName evidence="1">Short-chain dehydrogenase</fullName>
    </submittedName>
</protein>
<dbReference type="RefSeq" id="WP_094883250.1">
    <property type="nucleotide sequence ID" value="NZ_NPMS01000001.1"/>
</dbReference>
<gene>
    <name evidence="1" type="ORF">CIL03_00470</name>
</gene>
<dbReference type="Pfam" id="PF00106">
    <property type="entry name" value="adh_short"/>
    <property type="match status" value="1"/>
</dbReference>
<dbReference type="SUPFAM" id="SSF51735">
    <property type="entry name" value="NAD(P)-binding Rossmann-fold domains"/>
    <property type="match status" value="1"/>
</dbReference>
<dbReference type="Gene3D" id="3.40.50.720">
    <property type="entry name" value="NAD(P)-binding Rossmann-like Domain"/>
    <property type="match status" value="1"/>
</dbReference>